<evidence type="ECO:0000256" key="6">
    <source>
        <dbReference type="ARBA" id="ARBA00023136"/>
    </source>
</evidence>
<feature type="transmembrane region" description="Helical" evidence="7">
    <location>
        <begin position="84"/>
        <end position="104"/>
    </location>
</feature>
<protein>
    <submittedName>
        <fullName evidence="9">Drug resistance transporter, EmrB/QacA subfamily</fullName>
    </submittedName>
</protein>
<organism evidence="9 10">
    <name type="scientific">Streptoalloteichus hindustanus</name>
    <dbReference type="NCBI Taxonomy" id="2017"/>
    <lineage>
        <taxon>Bacteria</taxon>
        <taxon>Bacillati</taxon>
        <taxon>Actinomycetota</taxon>
        <taxon>Actinomycetes</taxon>
        <taxon>Pseudonocardiales</taxon>
        <taxon>Pseudonocardiaceae</taxon>
        <taxon>Streptoalloteichus</taxon>
    </lineage>
</organism>
<dbReference type="InterPro" id="IPR011701">
    <property type="entry name" value="MFS"/>
</dbReference>
<feature type="domain" description="Major facilitator superfamily (MFS) profile" evidence="8">
    <location>
        <begin position="18"/>
        <end position="474"/>
    </location>
</feature>
<feature type="transmembrane region" description="Helical" evidence="7">
    <location>
        <begin position="272"/>
        <end position="296"/>
    </location>
</feature>
<feature type="transmembrane region" description="Helical" evidence="7">
    <location>
        <begin position="146"/>
        <end position="167"/>
    </location>
</feature>
<dbReference type="OrthoDB" id="7375466at2"/>
<name>A0A1M5LY63_STRHI</name>
<dbReference type="STRING" id="2017.SAMN05444320_112101"/>
<dbReference type="Pfam" id="PF07690">
    <property type="entry name" value="MFS_1"/>
    <property type="match status" value="1"/>
</dbReference>
<feature type="transmembrane region" description="Helical" evidence="7">
    <location>
        <begin position="173"/>
        <end position="194"/>
    </location>
</feature>
<sequence length="481" mass="49319">MPAQTPPAPTASAPGRLVLVVLCAAQFMISLDTTVVTVGLPVIQQELGVAPAALQWVTTAYTLTFGGLLMLAGRFGDLYGRRRMLVVGLAVFTAASLLCGVSQLGWQLFAARGMQGLGAAVVIPASLSVVTTSFAEGPERNRAMGLWAVIATGGAITGYALGGVVAGLLGWRWIFFINLPLGVFAVLAVLRLLTPDAPARRQRLDVPGAVSLTVALLLLVFAITSVTDRGVDGVVAGTAVAGLALLAAFALVERRHPEPLVRFGLLRNRNVVAGNVVNAVNAGTSLVVTFLATLYLQKVLGLPPFLAGVAFAPVSVLIMVVGRRTAPLVARFGARDLLRAGSVVTILGVLWLSRMSVDGDYFTTVLPGILLTGLGAGLSFAPSMIVATSGVANSDQGLASGLVSTAQQLGGATGLAVFATVATAGMDAVSGSSGRPDAHALVAGFHLAYLWVIVLPLTTILATTLVRAPAPAAKLAEPPRT</sequence>
<proteinExistence type="predicted"/>
<feature type="transmembrane region" description="Helical" evidence="7">
    <location>
        <begin position="409"/>
        <end position="426"/>
    </location>
</feature>
<evidence type="ECO:0000313" key="10">
    <source>
        <dbReference type="Proteomes" id="UP000184501"/>
    </source>
</evidence>
<feature type="transmembrane region" description="Helical" evidence="7">
    <location>
        <begin position="446"/>
        <end position="466"/>
    </location>
</feature>
<keyword evidence="6 7" id="KW-0472">Membrane</keyword>
<comment type="subcellular location">
    <subcellularLocation>
        <location evidence="1">Cell membrane</location>
        <topology evidence="1">Multi-pass membrane protein</topology>
    </subcellularLocation>
</comment>
<evidence type="ECO:0000256" key="2">
    <source>
        <dbReference type="ARBA" id="ARBA00022448"/>
    </source>
</evidence>
<gene>
    <name evidence="9" type="ORF">SAMN05444320_112101</name>
</gene>
<feature type="transmembrane region" description="Helical" evidence="7">
    <location>
        <begin position="17"/>
        <end position="40"/>
    </location>
</feature>
<evidence type="ECO:0000256" key="5">
    <source>
        <dbReference type="ARBA" id="ARBA00022989"/>
    </source>
</evidence>
<evidence type="ECO:0000313" key="9">
    <source>
        <dbReference type="EMBL" id="SHG69870.1"/>
    </source>
</evidence>
<dbReference type="AlphaFoldDB" id="A0A1M5LY63"/>
<dbReference type="Proteomes" id="UP000184501">
    <property type="component" value="Unassembled WGS sequence"/>
</dbReference>
<keyword evidence="2" id="KW-0813">Transport</keyword>
<feature type="transmembrane region" description="Helical" evidence="7">
    <location>
        <begin position="52"/>
        <end position="72"/>
    </location>
</feature>
<accession>A0A1M5LY63</accession>
<dbReference type="Gene3D" id="1.20.1720.10">
    <property type="entry name" value="Multidrug resistance protein D"/>
    <property type="match status" value="1"/>
</dbReference>
<dbReference type="PROSITE" id="PS50850">
    <property type="entry name" value="MFS"/>
    <property type="match status" value="1"/>
</dbReference>
<dbReference type="InterPro" id="IPR036259">
    <property type="entry name" value="MFS_trans_sf"/>
</dbReference>
<feature type="transmembrane region" description="Helical" evidence="7">
    <location>
        <begin position="302"/>
        <end position="322"/>
    </location>
</feature>
<feature type="transmembrane region" description="Helical" evidence="7">
    <location>
        <begin position="116"/>
        <end position="134"/>
    </location>
</feature>
<evidence type="ECO:0000256" key="7">
    <source>
        <dbReference type="SAM" id="Phobius"/>
    </source>
</evidence>
<dbReference type="PANTHER" id="PTHR42718:SF46">
    <property type="entry name" value="BLR6921 PROTEIN"/>
    <property type="match status" value="1"/>
</dbReference>
<dbReference type="SUPFAM" id="SSF103473">
    <property type="entry name" value="MFS general substrate transporter"/>
    <property type="match status" value="1"/>
</dbReference>
<dbReference type="Gene3D" id="1.20.1250.20">
    <property type="entry name" value="MFS general substrate transporter like domains"/>
    <property type="match status" value="1"/>
</dbReference>
<evidence type="ECO:0000256" key="3">
    <source>
        <dbReference type="ARBA" id="ARBA00022475"/>
    </source>
</evidence>
<dbReference type="GO" id="GO:0022857">
    <property type="term" value="F:transmembrane transporter activity"/>
    <property type="evidence" value="ECO:0007669"/>
    <property type="project" value="InterPro"/>
</dbReference>
<keyword evidence="4 7" id="KW-0812">Transmembrane</keyword>
<dbReference type="RefSeq" id="WP_143174424.1">
    <property type="nucleotide sequence ID" value="NZ_FQVN01000012.1"/>
</dbReference>
<feature type="transmembrane region" description="Helical" evidence="7">
    <location>
        <begin position="233"/>
        <end position="252"/>
    </location>
</feature>
<dbReference type="EMBL" id="FQVN01000012">
    <property type="protein sequence ID" value="SHG69870.1"/>
    <property type="molecule type" value="Genomic_DNA"/>
</dbReference>
<feature type="transmembrane region" description="Helical" evidence="7">
    <location>
        <begin position="206"/>
        <end position="227"/>
    </location>
</feature>
<keyword evidence="10" id="KW-1185">Reference proteome</keyword>
<evidence type="ECO:0000256" key="1">
    <source>
        <dbReference type="ARBA" id="ARBA00004651"/>
    </source>
</evidence>
<dbReference type="CDD" id="cd17321">
    <property type="entry name" value="MFS_MMR_MDR_like"/>
    <property type="match status" value="1"/>
</dbReference>
<dbReference type="PRINTS" id="PR01036">
    <property type="entry name" value="TCRTETB"/>
</dbReference>
<feature type="transmembrane region" description="Helical" evidence="7">
    <location>
        <begin position="334"/>
        <end position="353"/>
    </location>
</feature>
<dbReference type="PANTHER" id="PTHR42718">
    <property type="entry name" value="MAJOR FACILITATOR SUPERFAMILY MULTIDRUG TRANSPORTER MFSC"/>
    <property type="match status" value="1"/>
</dbReference>
<keyword evidence="3" id="KW-1003">Cell membrane</keyword>
<reference evidence="9 10" key="1">
    <citation type="submission" date="2016-11" db="EMBL/GenBank/DDBJ databases">
        <authorList>
            <person name="Jaros S."/>
            <person name="Januszkiewicz K."/>
            <person name="Wedrychowicz H."/>
        </authorList>
    </citation>
    <scope>NUCLEOTIDE SEQUENCE [LARGE SCALE GENOMIC DNA]</scope>
    <source>
        <strain evidence="9 10">DSM 44523</strain>
    </source>
</reference>
<keyword evidence="5 7" id="KW-1133">Transmembrane helix</keyword>
<dbReference type="GO" id="GO:0005886">
    <property type="term" value="C:plasma membrane"/>
    <property type="evidence" value="ECO:0007669"/>
    <property type="project" value="UniProtKB-SubCell"/>
</dbReference>
<evidence type="ECO:0000259" key="8">
    <source>
        <dbReference type="PROSITE" id="PS50850"/>
    </source>
</evidence>
<feature type="transmembrane region" description="Helical" evidence="7">
    <location>
        <begin position="365"/>
        <end position="388"/>
    </location>
</feature>
<evidence type="ECO:0000256" key="4">
    <source>
        <dbReference type="ARBA" id="ARBA00022692"/>
    </source>
</evidence>
<dbReference type="InterPro" id="IPR020846">
    <property type="entry name" value="MFS_dom"/>
</dbReference>